<dbReference type="GeneID" id="96744962"/>
<evidence type="ECO:0000313" key="3">
    <source>
        <dbReference type="Proteomes" id="UP000186168"/>
    </source>
</evidence>
<evidence type="ECO:0000313" key="2">
    <source>
        <dbReference type="EMBL" id="OMI40103.1"/>
    </source>
</evidence>
<dbReference type="STRING" id="67365.GCA_001704635_07542"/>
<comment type="caution">
    <text evidence="2">The sequence shown here is derived from an EMBL/GenBank/DDBJ whole genome shotgun (WGS) entry which is preliminary data.</text>
</comment>
<gene>
    <name evidence="2" type="ORF">SPAR_07622</name>
</gene>
<organism evidence="2 3">
    <name type="scientific">Streptomyces sparsogenes DSM 40356</name>
    <dbReference type="NCBI Taxonomy" id="1331668"/>
    <lineage>
        <taxon>Bacteria</taxon>
        <taxon>Bacillati</taxon>
        <taxon>Actinomycetota</taxon>
        <taxon>Actinomycetes</taxon>
        <taxon>Kitasatosporales</taxon>
        <taxon>Streptomycetaceae</taxon>
        <taxon>Streptomyces</taxon>
    </lineage>
</organism>
<dbReference type="InterPro" id="IPR007278">
    <property type="entry name" value="DUF397"/>
</dbReference>
<keyword evidence="3" id="KW-1185">Reference proteome</keyword>
<sequence>MPTLRWRKSSYSSQGANCLYVSSTDDATVRLRESDDPDTILTTTPTTLRTFIRSAKAGHLDHLAEG</sequence>
<accession>A0A1R1SPC4</accession>
<protein>
    <recommendedName>
        <fullName evidence="1">DUF397 domain-containing protein</fullName>
    </recommendedName>
</protein>
<dbReference type="EMBL" id="ASQP01000106">
    <property type="protein sequence ID" value="OMI40103.1"/>
    <property type="molecule type" value="Genomic_DNA"/>
</dbReference>
<dbReference type="AlphaFoldDB" id="A0A1R1SPC4"/>
<dbReference type="RefSeq" id="WP_065964263.1">
    <property type="nucleotide sequence ID" value="NZ_ASQP01000106.1"/>
</dbReference>
<feature type="domain" description="DUF397" evidence="1">
    <location>
        <begin position="4"/>
        <end position="56"/>
    </location>
</feature>
<name>A0A1R1SPC4_9ACTN</name>
<evidence type="ECO:0000259" key="1">
    <source>
        <dbReference type="Pfam" id="PF04149"/>
    </source>
</evidence>
<dbReference type="Proteomes" id="UP000186168">
    <property type="component" value="Unassembled WGS sequence"/>
</dbReference>
<proteinExistence type="predicted"/>
<reference evidence="2 3" key="1">
    <citation type="submission" date="2013-05" db="EMBL/GenBank/DDBJ databases">
        <title>Genome sequence of Streptomyces sparsogenes DSM 40356.</title>
        <authorList>
            <person name="Coyne S."/>
            <person name="Seebeck F.P."/>
        </authorList>
    </citation>
    <scope>NUCLEOTIDE SEQUENCE [LARGE SCALE GENOMIC DNA]</scope>
    <source>
        <strain evidence="2 3">DSM 40356</strain>
    </source>
</reference>
<dbReference type="Pfam" id="PF04149">
    <property type="entry name" value="DUF397"/>
    <property type="match status" value="1"/>
</dbReference>